<comment type="caution">
    <text evidence="1">The sequence shown here is derived from an EMBL/GenBank/DDBJ whole genome shotgun (WGS) entry which is preliminary data.</text>
</comment>
<dbReference type="EMBL" id="JAOB01000016">
    <property type="protein sequence ID" value="EUA68308.1"/>
    <property type="molecule type" value="Genomic_DNA"/>
</dbReference>
<protein>
    <submittedName>
        <fullName evidence="1">Short-chain type dehydrogenase/reductase domain protein</fullName>
    </submittedName>
</protein>
<sequence>MPRRVSCWRRCRTTRPRRRRRTEKAAGAKSVELVDFDALDTDSHPAVIEQAFAR</sequence>
<dbReference type="AlphaFoldDB" id="X8DKU6"/>
<proteinExistence type="predicted"/>
<reference evidence="1" key="1">
    <citation type="submission" date="2014-01" db="EMBL/GenBank/DDBJ databases">
        <authorList>
            <person name="Brown-Elliot B."/>
            <person name="Wallace R."/>
            <person name="Lenaerts A."/>
            <person name="Ordway D."/>
            <person name="DeGroote M.A."/>
            <person name="Parker T."/>
            <person name="Sizemore C."/>
            <person name="Tallon L.J."/>
            <person name="Sadzewicz L.K."/>
            <person name="Sengamalay N."/>
            <person name="Fraser C.M."/>
            <person name="Hine E."/>
            <person name="Shefchek K.A."/>
            <person name="Das S.P."/>
            <person name="Tettelin H."/>
        </authorList>
    </citation>
    <scope>NUCLEOTIDE SEQUENCE [LARGE SCALE GENOMIC DNA]</scope>
    <source>
        <strain evidence="1">4042</strain>
    </source>
</reference>
<accession>X8DKU6</accession>
<organism evidence="1">
    <name type="scientific">Mycobacterium xenopi 4042</name>
    <dbReference type="NCBI Taxonomy" id="1299334"/>
    <lineage>
        <taxon>Bacteria</taxon>
        <taxon>Bacillati</taxon>
        <taxon>Actinomycetota</taxon>
        <taxon>Actinomycetes</taxon>
        <taxon>Mycobacteriales</taxon>
        <taxon>Mycobacteriaceae</taxon>
        <taxon>Mycobacterium</taxon>
    </lineage>
</organism>
<name>X8DKU6_MYCXE</name>
<dbReference type="PATRIC" id="fig|1299334.3.peg.1918"/>
<gene>
    <name evidence="1" type="ORF">I553_10569</name>
</gene>
<evidence type="ECO:0000313" key="1">
    <source>
        <dbReference type="EMBL" id="EUA68308.1"/>
    </source>
</evidence>